<evidence type="ECO:0000256" key="5">
    <source>
        <dbReference type="SAM" id="Phobius"/>
    </source>
</evidence>
<evidence type="ECO:0000256" key="1">
    <source>
        <dbReference type="ARBA" id="ARBA00004651"/>
    </source>
</evidence>
<keyword evidence="2 5" id="KW-0812">Transmembrane</keyword>
<evidence type="ECO:0000256" key="2">
    <source>
        <dbReference type="ARBA" id="ARBA00022692"/>
    </source>
</evidence>
<dbReference type="PROSITE" id="PS50928">
    <property type="entry name" value="ABC_TM1"/>
    <property type="match status" value="1"/>
</dbReference>
<evidence type="ECO:0000256" key="4">
    <source>
        <dbReference type="ARBA" id="ARBA00023136"/>
    </source>
</evidence>
<evidence type="ECO:0000256" key="3">
    <source>
        <dbReference type="ARBA" id="ARBA00022989"/>
    </source>
</evidence>
<dbReference type="SUPFAM" id="SSF161098">
    <property type="entry name" value="MetI-like"/>
    <property type="match status" value="1"/>
</dbReference>
<evidence type="ECO:0000313" key="8">
    <source>
        <dbReference type="Proteomes" id="UP000220394"/>
    </source>
</evidence>
<sequence>MSSFPFLFVHTLWVALVGLCLATLISCVALMIKQGQRIFVLLLLIVLPATAAALMLPFLLTGSTFSLSILQGALISPLLSLVLLSRLRNIPSTWTLTAQELGASSQMRLRYLWLPLIRRPLMLSLLLAVILGIAGSVCLFQASSSLNTQGSLF</sequence>
<dbReference type="GO" id="GO:0055085">
    <property type="term" value="P:transmembrane transport"/>
    <property type="evidence" value="ECO:0007669"/>
    <property type="project" value="InterPro"/>
</dbReference>
<dbReference type="Proteomes" id="UP000220394">
    <property type="component" value="Chromosome"/>
</dbReference>
<dbReference type="GO" id="GO:0005886">
    <property type="term" value="C:plasma membrane"/>
    <property type="evidence" value="ECO:0007669"/>
    <property type="project" value="UniProtKB-SubCell"/>
</dbReference>
<proteinExistence type="predicted"/>
<evidence type="ECO:0000259" key="6">
    <source>
        <dbReference type="PROSITE" id="PS50928"/>
    </source>
</evidence>
<feature type="transmembrane region" description="Helical" evidence="5">
    <location>
        <begin position="12"/>
        <end position="32"/>
    </location>
</feature>
<organism evidence="7 8">
    <name type="scientific">Acetobacter tropicalis</name>
    <dbReference type="NCBI Taxonomy" id="104102"/>
    <lineage>
        <taxon>Bacteria</taxon>
        <taxon>Pseudomonadati</taxon>
        <taxon>Pseudomonadota</taxon>
        <taxon>Alphaproteobacteria</taxon>
        <taxon>Acetobacterales</taxon>
        <taxon>Acetobacteraceae</taxon>
        <taxon>Acetobacter</taxon>
    </lineage>
</organism>
<dbReference type="KEGG" id="ato:CIW82_01670"/>
<dbReference type="AlphaFoldDB" id="A0A291PE00"/>
<dbReference type="InterPro" id="IPR000515">
    <property type="entry name" value="MetI-like"/>
</dbReference>
<feature type="transmembrane region" description="Helical" evidence="5">
    <location>
        <begin position="39"/>
        <end position="59"/>
    </location>
</feature>
<feature type="transmembrane region" description="Helical" evidence="5">
    <location>
        <begin position="65"/>
        <end position="84"/>
    </location>
</feature>
<reference evidence="7 8" key="1">
    <citation type="submission" date="2017-08" db="EMBL/GenBank/DDBJ databases">
        <title>Complete Genome Sequence of Acetobacter tropicalis Oregon-R-modENCODE STRAIN BDGP1, an acetic acid bacterium isolated from Drosophila melanogaster gut.</title>
        <authorList>
            <person name="Wan K.H."/>
            <person name="Yu C."/>
            <person name="Park S."/>
            <person name="Hammonds A.S."/>
            <person name="Booth B.W."/>
            <person name="Celniker S.E."/>
        </authorList>
    </citation>
    <scope>NUCLEOTIDE SEQUENCE [LARGE SCALE GENOMIC DNA]</scope>
    <source>
        <strain evidence="7 8">BDGP1</strain>
    </source>
</reference>
<keyword evidence="3 5" id="KW-1133">Transmembrane helix</keyword>
<dbReference type="InterPro" id="IPR035906">
    <property type="entry name" value="MetI-like_sf"/>
</dbReference>
<accession>A0A291PE00</accession>
<name>A0A291PE00_9PROT</name>
<dbReference type="Gene3D" id="1.10.3720.10">
    <property type="entry name" value="MetI-like"/>
    <property type="match status" value="1"/>
</dbReference>
<comment type="subcellular location">
    <subcellularLocation>
        <location evidence="1">Cell membrane</location>
        <topology evidence="1">Multi-pass membrane protein</topology>
    </subcellularLocation>
</comment>
<feature type="transmembrane region" description="Helical" evidence="5">
    <location>
        <begin position="121"/>
        <end position="143"/>
    </location>
</feature>
<evidence type="ECO:0000313" key="7">
    <source>
        <dbReference type="EMBL" id="ATJ89607.1"/>
    </source>
</evidence>
<dbReference type="EMBL" id="CP022699">
    <property type="protein sequence ID" value="ATJ89607.1"/>
    <property type="molecule type" value="Genomic_DNA"/>
</dbReference>
<keyword evidence="4 5" id="KW-0472">Membrane</keyword>
<protein>
    <recommendedName>
        <fullName evidence="6">ABC transmembrane type-1 domain-containing protein</fullName>
    </recommendedName>
</protein>
<gene>
    <name evidence="7" type="ORF">CIW82_01670</name>
</gene>
<feature type="domain" description="ABC transmembrane type-1" evidence="6">
    <location>
        <begin position="8"/>
        <end position="153"/>
    </location>
</feature>